<dbReference type="InterPro" id="IPR011989">
    <property type="entry name" value="ARM-like"/>
</dbReference>
<dbReference type="AlphaFoldDB" id="F6U724"/>
<accession>F6U724</accession>
<name>F6U724_ORNAN</name>
<proteinExistence type="predicted"/>
<feature type="domain" description="Maestro/Maestro-like HEAT-repeats" evidence="2">
    <location>
        <begin position="423"/>
        <end position="519"/>
    </location>
</feature>
<dbReference type="GeneTree" id="ENSGT00940000162865"/>
<dbReference type="Bgee" id="ENSOANG00000002988">
    <property type="expression patterns" value="Expressed in testis and 2 other cell types or tissues"/>
</dbReference>
<feature type="region of interest" description="Disordered" evidence="1">
    <location>
        <begin position="258"/>
        <end position="278"/>
    </location>
</feature>
<dbReference type="PANTHER" id="PTHR23120:SF6">
    <property type="entry name" value="MAESTRO HEAT-LIKE REPEAT FAMILY MEMBER 5"/>
    <property type="match status" value="1"/>
</dbReference>
<sequence length="532" mass="58367">MDRHVVELWRAVGSEPHISPRVLLLLLEKLEERPSLEQICQIEEETYPESLAAMNTLYEMLFVPEYQEALHAAYPRLFFALVTQIHYIFDLDLLDEDEVYWKGHSGQRALVATPCRCPWGRESGAGSHSAGSQDLGAGRATSRRYGCREGRELGDLGAGGAGTRGARELGDLGGGVVGSWGNWGSGSQALGTWGDWESGGLGAGGNGRQGGLGAGKPGSWGGLGTRRTGRWGGLGVGRNRSRGSRELGEQGMGILGARSWGPRSGEAGSRACGGRRRSRPLSAPALARLGRSTSVEAVKSLFSKNGFWQEFAFLELQEAWDQLAGPLTYCNGVCLLARAMVEFHSPRIPGILLQALTMIQKEEDRQRMVAMIFFTEFLRSPAMANHLARHVILGHLTRGIRDPNLVVRVASLHGFSIVFLNPEKERQAVRGAAISAFGNLVGSLEDKEPEVLKDQVCRTLIPLFFHFLDEDKSVVKKAKLTFFRCASFLQWDELGKLFRRLAWEDGLRGLHSVWKCFVRRPSGAGGRGWGRD</sequence>
<feature type="compositionally biased region" description="Low complexity" evidence="1">
    <location>
        <begin position="263"/>
        <end position="272"/>
    </location>
</feature>
<feature type="compositionally biased region" description="Gly residues" evidence="1">
    <location>
        <begin position="201"/>
        <end position="236"/>
    </location>
</feature>
<dbReference type="Gene3D" id="1.25.10.10">
    <property type="entry name" value="Leucine-rich Repeat Variant"/>
    <property type="match status" value="1"/>
</dbReference>
<dbReference type="eggNOG" id="KOG2032">
    <property type="taxonomic scope" value="Eukaryota"/>
</dbReference>
<dbReference type="Ensembl" id="ENSOANT00000004738.4">
    <property type="protein sequence ID" value="ENSOANP00000004737.4"/>
    <property type="gene ID" value="ENSOANG00000002988.4"/>
</dbReference>
<dbReference type="HOGENOM" id="CLU_003474_2_0_1"/>
<reference evidence="3 4" key="1">
    <citation type="journal article" date="2008" name="Nature">
        <title>Genome analysis of the platypus reveals unique signatures of evolution.</title>
        <authorList>
            <person name="Warren W.C."/>
            <person name="Hillier L.W."/>
            <person name="Marshall Graves J.A."/>
            <person name="Birney E."/>
            <person name="Ponting C.P."/>
            <person name="Grutzner F."/>
            <person name="Belov K."/>
            <person name="Miller W."/>
            <person name="Clarke L."/>
            <person name="Chinwalla A.T."/>
            <person name="Yang S.P."/>
            <person name="Heger A."/>
            <person name="Locke D.P."/>
            <person name="Miethke P."/>
            <person name="Waters P.D."/>
            <person name="Veyrunes F."/>
            <person name="Fulton L."/>
            <person name="Fulton B."/>
            <person name="Graves T."/>
            <person name="Wallis J."/>
            <person name="Puente X.S."/>
            <person name="Lopez-Otin C."/>
            <person name="Ordonez G.R."/>
            <person name="Eichler E.E."/>
            <person name="Chen L."/>
            <person name="Cheng Z."/>
            <person name="Deakin J.E."/>
            <person name="Alsop A."/>
            <person name="Thompson K."/>
            <person name="Kirby P."/>
            <person name="Papenfuss A.T."/>
            <person name="Wakefield M.J."/>
            <person name="Olender T."/>
            <person name="Lancet D."/>
            <person name="Huttley G.A."/>
            <person name="Smit A.F."/>
            <person name="Pask A."/>
            <person name="Temple-Smith P."/>
            <person name="Batzer M.A."/>
            <person name="Walker J.A."/>
            <person name="Konkel M.K."/>
            <person name="Harris R.S."/>
            <person name="Whittington C.M."/>
            <person name="Wong E.S."/>
            <person name="Gemmell N.J."/>
            <person name="Buschiazzo E."/>
            <person name="Vargas Jentzsch I.M."/>
            <person name="Merkel A."/>
            <person name="Schmitz J."/>
            <person name="Zemann A."/>
            <person name="Churakov G."/>
            <person name="Kriegs J.O."/>
            <person name="Brosius J."/>
            <person name="Murchison E.P."/>
            <person name="Sachidanandam R."/>
            <person name="Smith C."/>
            <person name="Hannon G.J."/>
            <person name="Tsend-Ayush E."/>
            <person name="McMillan D."/>
            <person name="Attenborough R."/>
            <person name="Rens W."/>
            <person name="Ferguson-Smith M."/>
            <person name="Lefevre C.M."/>
            <person name="Sharp J.A."/>
            <person name="Nicholas K.R."/>
            <person name="Ray D.A."/>
            <person name="Kube M."/>
            <person name="Reinhardt R."/>
            <person name="Pringle T.H."/>
            <person name="Taylor J."/>
            <person name="Jones R.C."/>
            <person name="Nixon B."/>
            <person name="Dacheux J.L."/>
            <person name="Niwa H."/>
            <person name="Sekita Y."/>
            <person name="Huang X."/>
            <person name="Stark A."/>
            <person name="Kheradpour P."/>
            <person name="Kellis M."/>
            <person name="Flicek P."/>
            <person name="Chen Y."/>
            <person name="Webber C."/>
            <person name="Hardison R."/>
            <person name="Nelson J."/>
            <person name="Hallsworth-Pepin K."/>
            <person name="Delehaunty K."/>
            <person name="Markovic C."/>
            <person name="Minx P."/>
            <person name="Feng Y."/>
            <person name="Kremitzki C."/>
            <person name="Mitreva M."/>
            <person name="Glasscock J."/>
            <person name="Wylie T."/>
            <person name="Wohldmann P."/>
            <person name="Thiru P."/>
            <person name="Nhan M.N."/>
            <person name="Pohl C.S."/>
            <person name="Smith S.M."/>
            <person name="Hou S."/>
            <person name="Nefedov M."/>
            <person name="de Jong P.J."/>
            <person name="Renfree M.B."/>
            <person name="Mardis E.R."/>
            <person name="Wilson R.K."/>
        </authorList>
    </citation>
    <scope>NUCLEOTIDE SEQUENCE [LARGE SCALE GENOMIC DNA]</scope>
    <source>
        <strain evidence="3 4">Glennie</strain>
    </source>
</reference>
<reference evidence="3" key="2">
    <citation type="submission" date="2025-08" db="UniProtKB">
        <authorList>
            <consortium name="Ensembl"/>
        </authorList>
    </citation>
    <scope>IDENTIFICATION</scope>
    <source>
        <strain evidence="3">Glennie</strain>
    </source>
</reference>
<evidence type="ECO:0000313" key="3">
    <source>
        <dbReference type="Ensembl" id="ENSOANP00000004737.4"/>
    </source>
</evidence>
<dbReference type="Pfam" id="PF23227">
    <property type="entry name" value="HEAT_MROH2B_C"/>
    <property type="match status" value="1"/>
</dbReference>
<dbReference type="InterPro" id="IPR055406">
    <property type="entry name" value="HEAT_Maestro"/>
</dbReference>
<dbReference type="SUPFAM" id="SSF48371">
    <property type="entry name" value="ARM repeat"/>
    <property type="match status" value="1"/>
</dbReference>
<protein>
    <recommendedName>
        <fullName evidence="2">Maestro/Maestro-like HEAT-repeats domain-containing protein</fullName>
    </recommendedName>
</protein>
<feature type="region of interest" description="Disordered" evidence="1">
    <location>
        <begin position="201"/>
        <end position="245"/>
    </location>
</feature>
<dbReference type="InterPro" id="IPR045206">
    <property type="entry name" value="Maestro_heat-like_prot"/>
</dbReference>
<organism evidence="3 4">
    <name type="scientific">Ornithorhynchus anatinus</name>
    <name type="common">Duckbill platypus</name>
    <dbReference type="NCBI Taxonomy" id="9258"/>
    <lineage>
        <taxon>Eukaryota</taxon>
        <taxon>Metazoa</taxon>
        <taxon>Chordata</taxon>
        <taxon>Craniata</taxon>
        <taxon>Vertebrata</taxon>
        <taxon>Euteleostomi</taxon>
        <taxon>Mammalia</taxon>
        <taxon>Monotremata</taxon>
        <taxon>Ornithorhynchidae</taxon>
        <taxon>Ornithorhynchus</taxon>
    </lineage>
</organism>
<dbReference type="Proteomes" id="UP000002279">
    <property type="component" value="Chromosome 6"/>
</dbReference>
<dbReference type="PANTHER" id="PTHR23120">
    <property type="entry name" value="MAESTRO-RELATED HEAT DOMAIN-CONTAINING"/>
    <property type="match status" value="1"/>
</dbReference>
<reference evidence="3" key="3">
    <citation type="submission" date="2025-09" db="UniProtKB">
        <authorList>
            <consortium name="Ensembl"/>
        </authorList>
    </citation>
    <scope>IDENTIFICATION</scope>
    <source>
        <strain evidence="3">Glennie</strain>
    </source>
</reference>
<dbReference type="InterPro" id="IPR016024">
    <property type="entry name" value="ARM-type_fold"/>
</dbReference>
<keyword evidence="4" id="KW-1185">Reference proteome</keyword>
<evidence type="ECO:0000259" key="2">
    <source>
        <dbReference type="Pfam" id="PF23227"/>
    </source>
</evidence>
<evidence type="ECO:0000256" key="1">
    <source>
        <dbReference type="SAM" id="MobiDB-lite"/>
    </source>
</evidence>
<evidence type="ECO:0000313" key="4">
    <source>
        <dbReference type="Proteomes" id="UP000002279"/>
    </source>
</evidence>
<dbReference type="InParanoid" id="F6U724"/>